<accession>A0AAV9IYH7</accession>
<sequence>MTDAAQDGQLTYKAVFKTFATGGGASTDNGAYRPVSEVMATFYHELGRPVVFYYRSAVEDFLVVTHLEMIDEHFQYDPIFALGLVSAFREFLRSYPNGAARDHIFHCMCKALQLDEQRLVDDAEAATQWATGKSEEEVLAAVTDTAGTDDASQPPVLQALRKCRQADGTYYYSREFGLGIIRLMLLCNVELTLQAAARWAEALRISAIKLQQDVDLYSASMEKLAQTELMYKEAEAREKARIAERLAEKARQAEAKLKQEKSGASAAAAAAAEKSPPES</sequence>
<dbReference type="AlphaFoldDB" id="A0AAV9IYH7"/>
<evidence type="ECO:0000256" key="2">
    <source>
        <dbReference type="SAM" id="MobiDB-lite"/>
    </source>
</evidence>
<evidence type="ECO:0000256" key="1">
    <source>
        <dbReference type="ARBA" id="ARBA00023054"/>
    </source>
</evidence>
<evidence type="ECO:0000313" key="4">
    <source>
        <dbReference type="Proteomes" id="UP001301350"/>
    </source>
</evidence>
<feature type="region of interest" description="Disordered" evidence="2">
    <location>
        <begin position="253"/>
        <end position="279"/>
    </location>
</feature>
<gene>
    <name evidence="3" type="ORF">CDCA_CDCA12G3405</name>
</gene>
<dbReference type="PANTHER" id="PTHR34793:SF1">
    <property type="entry name" value="PROTEIN THYLAKOID FORMATION 1, CHLOROPLASTIC"/>
    <property type="match status" value="1"/>
</dbReference>
<comment type="caution">
    <text evidence="3">The sequence shown here is derived from an EMBL/GenBank/DDBJ whole genome shotgun (WGS) entry which is preliminary data.</text>
</comment>
<keyword evidence="1" id="KW-0175">Coiled coil</keyword>
<dbReference type="Pfam" id="PF11264">
    <property type="entry name" value="ThylakoidFormat"/>
    <property type="match status" value="1"/>
</dbReference>
<dbReference type="GO" id="GO:0010207">
    <property type="term" value="P:photosystem II assembly"/>
    <property type="evidence" value="ECO:0007669"/>
    <property type="project" value="InterPro"/>
</dbReference>
<dbReference type="EMBL" id="JANCYW010000012">
    <property type="protein sequence ID" value="KAK4537380.1"/>
    <property type="molecule type" value="Genomic_DNA"/>
</dbReference>
<name>A0AAV9IYH7_CYACA</name>
<proteinExistence type="predicted"/>
<keyword evidence="4" id="KW-1185">Reference proteome</keyword>
<protein>
    <submittedName>
        <fullName evidence="3">Uncharacterized protein</fullName>
    </submittedName>
</protein>
<dbReference type="Proteomes" id="UP001301350">
    <property type="component" value="Unassembled WGS sequence"/>
</dbReference>
<evidence type="ECO:0000313" key="3">
    <source>
        <dbReference type="EMBL" id="KAK4537380.1"/>
    </source>
</evidence>
<reference evidence="3 4" key="1">
    <citation type="submission" date="2022-07" db="EMBL/GenBank/DDBJ databases">
        <title>Genome-wide signatures of adaptation to extreme environments.</title>
        <authorList>
            <person name="Cho C.H."/>
            <person name="Yoon H.S."/>
        </authorList>
    </citation>
    <scope>NUCLEOTIDE SEQUENCE [LARGE SCALE GENOMIC DNA]</scope>
    <source>
        <strain evidence="3 4">DBV 063 E5</strain>
    </source>
</reference>
<organism evidence="3 4">
    <name type="scientific">Cyanidium caldarium</name>
    <name type="common">Red alga</name>
    <dbReference type="NCBI Taxonomy" id="2771"/>
    <lineage>
        <taxon>Eukaryota</taxon>
        <taxon>Rhodophyta</taxon>
        <taxon>Bangiophyceae</taxon>
        <taxon>Cyanidiales</taxon>
        <taxon>Cyanidiaceae</taxon>
        <taxon>Cyanidium</taxon>
    </lineage>
</organism>
<dbReference type="InterPro" id="IPR017499">
    <property type="entry name" value="Thf1"/>
</dbReference>
<dbReference type="PANTHER" id="PTHR34793">
    <property type="entry name" value="PROTEIN THYLAKOID FORMATION 1, CHLOROPLASTIC"/>
    <property type="match status" value="1"/>
</dbReference>